<organism evidence="1 2">
    <name type="scientific">Maribacter confluentis</name>
    <dbReference type="NCBI Taxonomy" id="1656093"/>
    <lineage>
        <taxon>Bacteria</taxon>
        <taxon>Pseudomonadati</taxon>
        <taxon>Bacteroidota</taxon>
        <taxon>Flavobacteriia</taxon>
        <taxon>Flavobacteriales</taxon>
        <taxon>Flavobacteriaceae</taxon>
        <taxon>Maribacter</taxon>
    </lineage>
</organism>
<dbReference type="Proteomes" id="UP001168579">
    <property type="component" value="Unassembled WGS sequence"/>
</dbReference>
<dbReference type="RefSeq" id="WP_304437202.1">
    <property type="nucleotide sequence ID" value="NZ_JAUKUC010000001.1"/>
</dbReference>
<gene>
    <name evidence="1" type="ORF">Q2T41_17970</name>
</gene>
<evidence type="ECO:0000313" key="2">
    <source>
        <dbReference type="Proteomes" id="UP001168579"/>
    </source>
</evidence>
<accession>A0ABT8RUM6</accession>
<name>A0ABT8RUM6_9FLAO</name>
<reference evidence="1" key="1">
    <citation type="journal article" date="2014" name="Int. J. Syst. Evol. Microbiol.">
        <title>Complete genome of a new Firmicutes species belonging to the dominant human colonic microbiota ('Ruminococcus bicirculans') reveals two chromosomes and a selective capacity to utilize plant glucans.</title>
        <authorList>
            <consortium name="NISC Comparative Sequencing Program"/>
            <person name="Wegmann U."/>
            <person name="Louis P."/>
            <person name="Goesmann A."/>
            <person name="Henrissat B."/>
            <person name="Duncan S.H."/>
            <person name="Flint H.J."/>
        </authorList>
    </citation>
    <scope>NUCLEOTIDE SEQUENCE</scope>
    <source>
        <strain evidence="1">CECT 8869</strain>
    </source>
</reference>
<dbReference type="EMBL" id="JAUKUC010000001">
    <property type="protein sequence ID" value="MDO1514545.1"/>
    <property type="molecule type" value="Genomic_DNA"/>
</dbReference>
<protein>
    <submittedName>
        <fullName evidence="1">Uncharacterized protein</fullName>
    </submittedName>
</protein>
<comment type="caution">
    <text evidence="1">The sequence shown here is derived from an EMBL/GenBank/DDBJ whole genome shotgun (WGS) entry which is preliminary data.</text>
</comment>
<evidence type="ECO:0000313" key="1">
    <source>
        <dbReference type="EMBL" id="MDO1514545.1"/>
    </source>
</evidence>
<reference evidence="1" key="2">
    <citation type="submission" date="2023-06" db="EMBL/GenBank/DDBJ databases">
        <authorList>
            <person name="Lucena T."/>
            <person name="Sun Q."/>
        </authorList>
    </citation>
    <scope>NUCLEOTIDE SEQUENCE</scope>
    <source>
        <strain evidence="1">CECT 8869</strain>
    </source>
</reference>
<proteinExistence type="predicted"/>
<sequence>MIRILSKGFRYCPESKKIIEGRDFYETISLFNVPGRDLSVTSI</sequence>
<keyword evidence="2" id="KW-1185">Reference proteome</keyword>